<name>A0A2N0NAZ9_9GLOM</name>
<organism evidence="1 2">
    <name type="scientific">Rhizophagus irregularis</name>
    <dbReference type="NCBI Taxonomy" id="588596"/>
    <lineage>
        <taxon>Eukaryota</taxon>
        <taxon>Fungi</taxon>
        <taxon>Fungi incertae sedis</taxon>
        <taxon>Mucoromycota</taxon>
        <taxon>Glomeromycotina</taxon>
        <taxon>Glomeromycetes</taxon>
        <taxon>Glomerales</taxon>
        <taxon>Glomeraceae</taxon>
        <taxon>Rhizophagus</taxon>
    </lineage>
</organism>
<protein>
    <recommendedName>
        <fullName evidence="3">DUF659 domain-containing protein</fullName>
    </recommendedName>
</protein>
<comment type="caution">
    <text evidence="1">The sequence shown here is derived from an EMBL/GenBank/DDBJ whole genome shotgun (WGS) entry which is preliminary data.</text>
</comment>
<dbReference type="AlphaFoldDB" id="A0A2N0NAZ9"/>
<evidence type="ECO:0008006" key="3">
    <source>
        <dbReference type="Google" id="ProtNLM"/>
    </source>
</evidence>
<accession>A0A2N0NAZ9</accession>
<sequence length="55" mass="5943">MLLRHEIIYSLKNLSSESHTAKFLAGKINEVITNIGPEKFSAVVSDHTAACASAK</sequence>
<evidence type="ECO:0000313" key="1">
    <source>
        <dbReference type="EMBL" id="PKB91741.1"/>
    </source>
</evidence>
<proteinExistence type="predicted"/>
<gene>
    <name evidence="1" type="ORF">RhiirA5_447741</name>
</gene>
<reference evidence="1 2" key="1">
    <citation type="submission" date="2016-04" db="EMBL/GenBank/DDBJ databases">
        <title>Genome analyses suggest a sexual origin of heterokaryosis in a supposedly ancient asexual fungus.</title>
        <authorList>
            <person name="Ropars J."/>
            <person name="Sedzielewska K."/>
            <person name="Noel J."/>
            <person name="Charron P."/>
            <person name="Farinelli L."/>
            <person name="Marton T."/>
            <person name="Kruger M."/>
            <person name="Pelin A."/>
            <person name="Brachmann A."/>
            <person name="Corradi N."/>
        </authorList>
    </citation>
    <scope>NUCLEOTIDE SEQUENCE [LARGE SCALE GENOMIC DNA]</scope>
    <source>
        <strain evidence="1 2">A5</strain>
    </source>
</reference>
<evidence type="ECO:0000313" key="2">
    <source>
        <dbReference type="Proteomes" id="UP000232722"/>
    </source>
</evidence>
<dbReference type="EMBL" id="LLXJ01013969">
    <property type="protein sequence ID" value="PKB91741.1"/>
    <property type="molecule type" value="Genomic_DNA"/>
</dbReference>
<dbReference type="Proteomes" id="UP000232722">
    <property type="component" value="Unassembled WGS sequence"/>
</dbReference>
<reference evidence="1 2" key="2">
    <citation type="submission" date="2017-09" db="EMBL/GenBank/DDBJ databases">
        <title>Extensive intraspecific genome diversity in a model arbuscular mycorrhizal fungus.</title>
        <authorList>
            <person name="Chen E.C."/>
            <person name="Morin E."/>
            <person name="Beaudet D."/>
            <person name="Noel J."/>
            <person name="Ndikumana S."/>
            <person name="Charron P."/>
            <person name="St-Onge C."/>
            <person name="Giorgi J."/>
            <person name="Grigoriev I.V."/>
            <person name="Roux C."/>
            <person name="Martin F.M."/>
            <person name="Corradi N."/>
        </authorList>
    </citation>
    <scope>NUCLEOTIDE SEQUENCE [LARGE SCALE GENOMIC DNA]</scope>
    <source>
        <strain evidence="1 2">A5</strain>
    </source>
</reference>